<protein>
    <submittedName>
        <fullName evidence="4">Nitroreductase</fullName>
    </submittedName>
</protein>
<evidence type="ECO:0000259" key="3">
    <source>
        <dbReference type="Pfam" id="PF00881"/>
    </source>
</evidence>
<dbReference type="InterPro" id="IPR029479">
    <property type="entry name" value="Nitroreductase"/>
</dbReference>
<reference evidence="4 5" key="1">
    <citation type="submission" date="2018-11" db="EMBL/GenBank/DDBJ databases">
        <title>YIM 102482-1 draft genome.</title>
        <authorList>
            <person name="Li G."/>
            <person name="Jiang Y."/>
        </authorList>
    </citation>
    <scope>NUCLEOTIDE SEQUENCE [LARGE SCALE GENOMIC DNA]</scope>
    <source>
        <strain evidence="4 5">YIM 102482-1</strain>
    </source>
</reference>
<evidence type="ECO:0000256" key="2">
    <source>
        <dbReference type="ARBA" id="ARBA00023002"/>
    </source>
</evidence>
<dbReference type="Pfam" id="PF00881">
    <property type="entry name" value="Nitroreductase"/>
    <property type="match status" value="1"/>
</dbReference>
<dbReference type="Proteomes" id="UP000274391">
    <property type="component" value="Unassembled WGS sequence"/>
</dbReference>
<accession>A0A3P3VWC6</accession>
<comment type="similarity">
    <text evidence="1">Belongs to the nitroreductase family.</text>
</comment>
<dbReference type="Gene3D" id="3.40.109.10">
    <property type="entry name" value="NADH Oxidase"/>
    <property type="match status" value="1"/>
</dbReference>
<dbReference type="CDD" id="cd02138">
    <property type="entry name" value="TdsD-like"/>
    <property type="match status" value="1"/>
</dbReference>
<dbReference type="InterPro" id="IPR000415">
    <property type="entry name" value="Nitroreductase-like"/>
</dbReference>
<sequence>MSSTARNETSAPIHNLLANRWSPRGFDATHVISLEELNSVLEEGRWSASMSNSQPWHFIAARRGTPTFERIVASMMGFNQAWTPATLALILLAERRENEEGDRLPVAEYDLGQAAAHMSVQAEALGLHAHQMLGFHRDELNDLVPEGYQPFTLLSLGLHADDETVSEKIRERDASPRERLPLEAITTIDA</sequence>
<dbReference type="GO" id="GO:0016491">
    <property type="term" value="F:oxidoreductase activity"/>
    <property type="evidence" value="ECO:0007669"/>
    <property type="project" value="UniProtKB-KW"/>
</dbReference>
<evidence type="ECO:0000313" key="5">
    <source>
        <dbReference type="Proteomes" id="UP000274391"/>
    </source>
</evidence>
<dbReference type="PANTHER" id="PTHR43673">
    <property type="entry name" value="NAD(P)H NITROREDUCTASE YDGI-RELATED"/>
    <property type="match status" value="1"/>
</dbReference>
<evidence type="ECO:0000313" key="4">
    <source>
        <dbReference type="EMBL" id="RRJ86990.1"/>
    </source>
</evidence>
<proteinExistence type="inferred from homology"/>
<evidence type="ECO:0000256" key="1">
    <source>
        <dbReference type="ARBA" id="ARBA00007118"/>
    </source>
</evidence>
<dbReference type="PANTHER" id="PTHR43673:SF10">
    <property type="entry name" value="NADH DEHYDROGENASE_NAD(P)H NITROREDUCTASE XCC3605-RELATED"/>
    <property type="match status" value="1"/>
</dbReference>
<dbReference type="RefSeq" id="WP_124971566.1">
    <property type="nucleotide sequence ID" value="NZ_RQVS01000006.1"/>
</dbReference>
<dbReference type="OrthoDB" id="9802510at2"/>
<dbReference type="SUPFAM" id="SSF55469">
    <property type="entry name" value="FMN-dependent nitroreductase-like"/>
    <property type="match status" value="1"/>
</dbReference>
<comment type="caution">
    <text evidence="4">The sequence shown here is derived from an EMBL/GenBank/DDBJ whole genome shotgun (WGS) entry which is preliminary data.</text>
</comment>
<dbReference type="EMBL" id="RQVS01000006">
    <property type="protein sequence ID" value="RRJ86990.1"/>
    <property type="molecule type" value="Genomic_DNA"/>
</dbReference>
<gene>
    <name evidence="4" type="ORF">EG850_06195</name>
</gene>
<keyword evidence="2" id="KW-0560">Oxidoreductase</keyword>
<name>A0A3P3VWC6_9MICO</name>
<dbReference type="AlphaFoldDB" id="A0A3P3VWC6"/>
<organism evidence="4 5">
    <name type="scientific">Gulosibacter macacae</name>
    <dbReference type="NCBI Taxonomy" id="2488791"/>
    <lineage>
        <taxon>Bacteria</taxon>
        <taxon>Bacillati</taxon>
        <taxon>Actinomycetota</taxon>
        <taxon>Actinomycetes</taxon>
        <taxon>Micrococcales</taxon>
        <taxon>Microbacteriaceae</taxon>
        <taxon>Gulosibacter</taxon>
    </lineage>
</organism>
<keyword evidence="5" id="KW-1185">Reference proteome</keyword>
<feature type="domain" description="Nitroreductase" evidence="3">
    <location>
        <begin position="18"/>
        <end position="63"/>
    </location>
</feature>